<evidence type="ECO:0000256" key="2">
    <source>
        <dbReference type="ARBA" id="ARBA00007362"/>
    </source>
</evidence>
<dbReference type="Proteomes" id="UP001058458">
    <property type="component" value="Chromosome"/>
</dbReference>
<feature type="transmembrane region" description="Helical" evidence="7">
    <location>
        <begin position="129"/>
        <end position="145"/>
    </location>
</feature>
<feature type="transmembrane region" description="Helical" evidence="7">
    <location>
        <begin position="215"/>
        <end position="236"/>
    </location>
</feature>
<keyword evidence="3" id="KW-1003">Cell membrane</keyword>
<evidence type="ECO:0000256" key="7">
    <source>
        <dbReference type="SAM" id="Phobius"/>
    </source>
</evidence>
<feature type="transmembrane region" description="Helical" evidence="7">
    <location>
        <begin position="98"/>
        <end position="120"/>
    </location>
</feature>
<proteinExistence type="inferred from homology"/>
<reference evidence="9" key="1">
    <citation type="submission" date="2020-10" db="EMBL/GenBank/DDBJ databases">
        <authorList>
            <person name="Delgado J.A."/>
            <person name="Gonzalez J.M."/>
        </authorList>
    </citation>
    <scope>NUCLEOTIDE SEQUENCE</scope>
    <source>
        <strain evidence="9">23.6</strain>
    </source>
</reference>
<dbReference type="PANTHER" id="PTHR42920:SF15">
    <property type="entry name" value="MEMBRANE PROTEIN"/>
    <property type="match status" value="1"/>
</dbReference>
<evidence type="ECO:0000256" key="1">
    <source>
        <dbReference type="ARBA" id="ARBA00004651"/>
    </source>
</evidence>
<feature type="transmembrane region" description="Helical" evidence="7">
    <location>
        <begin position="73"/>
        <end position="92"/>
    </location>
</feature>
<evidence type="ECO:0000256" key="4">
    <source>
        <dbReference type="ARBA" id="ARBA00022692"/>
    </source>
</evidence>
<feature type="transmembrane region" description="Helical" evidence="7">
    <location>
        <begin position="273"/>
        <end position="291"/>
    </location>
</feature>
<dbReference type="InterPro" id="IPR037185">
    <property type="entry name" value="EmrE-like"/>
</dbReference>
<evidence type="ECO:0000259" key="8">
    <source>
        <dbReference type="Pfam" id="PF00892"/>
    </source>
</evidence>
<feature type="transmembrane region" description="Helical" evidence="7">
    <location>
        <begin position="35"/>
        <end position="53"/>
    </location>
</feature>
<dbReference type="Gene3D" id="1.10.3730.20">
    <property type="match status" value="1"/>
</dbReference>
<feature type="transmembrane region" description="Helical" evidence="7">
    <location>
        <begin position="248"/>
        <end position="267"/>
    </location>
</feature>
<comment type="subcellular location">
    <subcellularLocation>
        <location evidence="1">Cell membrane</location>
        <topology evidence="1">Multi-pass membrane protein</topology>
    </subcellularLocation>
</comment>
<evidence type="ECO:0000256" key="6">
    <source>
        <dbReference type="ARBA" id="ARBA00023136"/>
    </source>
</evidence>
<dbReference type="InterPro" id="IPR051258">
    <property type="entry name" value="Diverse_Substrate_Transporter"/>
</dbReference>
<evidence type="ECO:0000313" key="10">
    <source>
        <dbReference type="Proteomes" id="UP001058458"/>
    </source>
</evidence>
<gene>
    <name evidence="9" type="ORF">IMI45_10960</name>
</gene>
<evidence type="ECO:0000256" key="3">
    <source>
        <dbReference type="ARBA" id="ARBA00022475"/>
    </source>
</evidence>
<keyword evidence="4 7" id="KW-0812">Transmembrane</keyword>
<protein>
    <submittedName>
        <fullName evidence="9">EamA family transporter</fullName>
    </submittedName>
</protein>
<dbReference type="SUPFAM" id="SSF103481">
    <property type="entry name" value="Multidrug resistance efflux transporter EmrE"/>
    <property type="match status" value="2"/>
</dbReference>
<dbReference type="RefSeq" id="WP_256832630.1">
    <property type="nucleotide sequence ID" value="NZ_CP063414.1"/>
</dbReference>
<evidence type="ECO:0000313" key="9">
    <source>
        <dbReference type="EMBL" id="UOE74888.1"/>
    </source>
</evidence>
<dbReference type="InterPro" id="IPR000620">
    <property type="entry name" value="EamA_dom"/>
</dbReference>
<evidence type="ECO:0000256" key="5">
    <source>
        <dbReference type="ARBA" id="ARBA00022989"/>
    </source>
</evidence>
<organism evidence="9 10">
    <name type="scientific">Parageobacillus thermoglucosidasius</name>
    <name type="common">Geobacillus thermoglucosidasius</name>
    <dbReference type="NCBI Taxonomy" id="1426"/>
    <lineage>
        <taxon>Bacteria</taxon>
        <taxon>Bacillati</taxon>
        <taxon>Bacillota</taxon>
        <taxon>Bacilli</taxon>
        <taxon>Bacillales</taxon>
        <taxon>Anoxybacillaceae</taxon>
        <taxon>Parageobacillus</taxon>
    </lineage>
</organism>
<sequence length="310" mass="34408">MKNTLFGSFFLSLAASIWGGMYVVSKYVLDFIPPFTLVWLRYAIAFIVLFGVLKFHEHKTKIRLSIRKQDWLLLGWIGFIGYFVSISLQFTGTKLSDAHTGALITSATPAFIVLFARFVLNEPITLKKAVALLLASIGVVIVIGLDDRRGQSFSGNMMLVGAALTWALLSVYVKVASARFSALVITTYAILFALLFTTPVMLWELHEPFVSLPDMIVVFGVLYLGIISTAGAFFLWNKGMEMMDAGIGSLFFFFQPLVGAVFGFLFLQEQITASFYLGGLLIIIGVFIAVMPPIHQRQPKEGENHDRSSF</sequence>
<feature type="transmembrane region" description="Helical" evidence="7">
    <location>
        <begin position="182"/>
        <end position="203"/>
    </location>
</feature>
<feature type="domain" description="EamA" evidence="8">
    <location>
        <begin position="6"/>
        <end position="143"/>
    </location>
</feature>
<dbReference type="GO" id="GO:0005886">
    <property type="term" value="C:plasma membrane"/>
    <property type="evidence" value="ECO:0007669"/>
    <property type="project" value="UniProtKB-SubCell"/>
</dbReference>
<dbReference type="EMBL" id="CP063414">
    <property type="protein sequence ID" value="UOE74888.1"/>
    <property type="molecule type" value="Genomic_DNA"/>
</dbReference>
<name>A0AB38QW81_PARTM</name>
<keyword evidence="6 7" id="KW-0472">Membrane</keyword>
<keyword evidence="5 7" id="KW-1133">Transmembrane helix</keyword>
<accession>A0AB38QW81</accession>
<feature type="domain" description="EamA" evidence="8">
    <location>
        <begin position="154"/>
        <end position="290"/>
    </location>
</feature>
<dbReference type="PANTHER" id="PTHR42920">
    <property type="entry name" value="OS03G0707200 PROTEIN-RELATED"/>
    <property type="match status" value="1"/>
</dbReference>
<comment type="similarity">
    <text evidence="2">Belongs to the EamA transporter family.</text>
</comment>
<feature type="transmembrane region" description="Helical" evidence="7">
    <location>
        <begin position="157"/>
        <end position="175"/>
    </location>
</feature>
<dbReference type="AlphaFoldDB" id="A0AB38QW81"/>
<dbReference type="Pfam" id="PF00892">
    <property type="entry name" value="EamA"/>
    <property type="match status" value="2"/>
</dbReference>